<reference evidence="2 3" key="1">
    <citation type="submission" date="2018-06" db="EMBL/GenBank/DDBJ databases">
        <title>WGS assembly of Brassica rapa FPsc.</title>
        <authorList>
            <person name="Bowman J."/>
            <person name="Kohchi T."/>
            <person name="Yamato K."/>
            <person name="Jenkins J."/>
            <person name="Shu S."/>
            <person name="Ishizaki K."/>
            <person name="Yamaoka S."/>
            <person name="Nishihama R."/>
            <person name="Nakamura Y."/>
            <person name="Berger F."/>
            <person name="Adam C."/>
            <person name="Aki S."/>
            <person name="Althoff F."/>
            <person name="Araki T."/>
            <person name="Arteaga-Vazquez M."/>
            <person name="Balasubrmanian S."/>
            <person name="Bauer D."/>
            <person name="Boehm C."/>
            <person name="Briginshaw L."/>
            <person name="Caballero-Perez J."/>
            <person name="Catarino B."/>
            <person name="Chen F."/>
            <person name="Chiyoda S."/>
            <person name="Chovatia M."/>
            <person name="Davies K."/>
            <person name="Delmans M."/>
            <person name="Demura T."/>
            <person name="Dierschke T."/>
            <person name="Dolan L."/>
            <person name="Dorantes-Acosta A."/>
            <person name="Eklund D."/>
            <person name="Florent S."/>
            <person name="Flores-Sandoval E."/>
            <person name="Fujiyama A."/>
            <person name="Fukuzawa H."/>
            <person name="Galik B."/>
            <person name="Grimanelli D."/>
            <person name="Grimwood J."/>
            <person name="Grossniklaus U."/>
            <person name="Hamada T."/>
            <person name="Haseloff J."/>
            <person name="Hetherington A."/>
            <person name="Higo A."/>
            <person name="Hirakawa Y."/>
            <person name="Hundley H."/>
            <person name="Ikeda Y."/>
            <person name="Inoue K."/>
            <person name="Inoue S."/>
            <person name="Ishida S."/>
            <person name="Jia Q."/>
            <person name="Kakita M."/>
            <person name="Kanazawa T."/>
            <person name="Kawai Y."/>
            <person name="Kawashima T."/>
            <person name="Kennedy M."/>
            <person name="Kinose K."/>
            <person name="Kinoshita T."/>
            <person name="Kohara Y."/>
            <person name="Koide E."/>
            <person name="Komatsu K."/>
            <person name="Kopischke S."/>
            <person name="Kubo M."/>
            <person name="Kyozuka J."/>
            <person name="Lagercrantz U."/>
            <person name="Lin S."/>
            <person name="Lindquist E."/>
            <person name="Lipzen A."/>
            <person name="Lu C."/>
            <person name="Luna E."/>
            <person name="Martienssen R."/>
            <person name="Minamino N."/>
            <person name="Mizutani M."/>
            <person name="Mizutani M."/>
            <person name="Mochizuki N."/>
            <person name="Monte I."/>
            <person name="Mosher R."/>
            <person name="Nagasaki H."/>
            <person name="Nakagami H."/>
            <person name="Naramoto S."/>
            <person name="Nishitani K."/>
            <person name="Ohtani M."/>
            <person name="Okamoto T."/>
            <person name="Okumura M."/>
            <person name="Phillips J."/>
            <person name="Pollak B."/>
            <person name="Reinders A."/>
            <person name="Roevekamp M."/>
            <person name="Sano R."/>
            <person name="Sawa S."/>
            <person name="Schmid M."/>
            <person name="Shirakawa M."/>
            <person name="Solano R."/>
            <person name="Spunde A."/>
            <person name="Suetsugu N."/>
            <person name="Sugano S."/>
            <person name="Sugiyama A."/>
            <person name="Sun R."/>
            <person name="Suzuki Y."/>
            <person name="Takenaka M."/>
            <person name="Takezawa D."/>
            <person name="Tomogane H."/>
            <person name="Tsuzuki M."/>
            <person name="Ueda T."/>
            <person name="Umeda M."/>
            <person name="Ward J."/>
            <person name="Watanabe Y."/>
            <person name="Yazaki K."/>
            <person name="Yokoyama R."/>
            <person name="Yoshitake Y."/>
            <person name="Yotsui I."/>
            <person name="Zachgo S."/>
            <person name="Schmutz J."/>
        </authorList>
    </citation>
    <scope>NUCLEOTIDE SEQUENCE [LARGE SCALE GENOMIC DNA]</scope>
    <source>
        <strain evidence="3">cv. B-3</strain>
    </source>
</reference>
<dbReference type="Proteomes" id="UP000264353">
    <property type="component" value="Chromosome A9"/>
</dbReference>
<dbReference type="AlphaFoldDB" id="A0A397XQK6"/>
<sequence>MQGIYSNASSLNARPSNSSTMNQNMNVSRPRKRKDSTFLQSPWHKVYLQPSKLCHSISVSEQEWALAANTLCEKVPISLILINSSFTKKSLFSNKELFCWLVPSDAKIDPNEVVSPSKKRLVLSTNLMQQLLQPAPTFVFSDIKSAFNYEIMLYFESRITLADACSVTCHSDFDKSTNDQERGYTALVKAFMEKFQHLEEDFQSSESATSMLDIILEIQDIERFSVINRLAKFHSRAKTNTKRSVPQRYVDLQKPGNLPEPLQCLSL</sequence>
<evidence type="ECO:0000313" key="3">
    <source>
        <dbReference type="Proteomes" id="UP000264353"/>
    </source>
</evidence>
<accession>A0A397XQK6</accession>
<evidence type="ECO:0000313" key="2">
    <source>
        <dbReference type="EMBL" id="RID43482.1"/>
    </source>
</evidence>
<name>A0A397XQK6_BRACM</name>
<organism evidence="2 3">
    <name type="scientific">Brassica campestris</name>
    <name type="common">Field mustard</name>
    <dbReference type="NCBI Taxonomy" id="3711"/>
    <lineage>
        <taxon>Eukaryota</taxon>
        <taxon>Viridiplantae</taxon>
        <taxon>Streptophyta</taxon>
        <taxon>Embryophyta</taxon>
        <taxon>Tracheophyta</taxon>
        <taxon>Spermatophyta</taxon>
        <taxon>Magnoliopsida</taxon>
        <taxon>eudicotyledons</taxon>
        <taxon>Gunneridae</taxon>
        <taxon>Pentapetalae</taxon>
        <taxon>rosids</taxon>
        <taxon>malvids</taxon>
        <taxon>Brassicales</taxon>
        <taxon>Brassicaceae</taxon>
        <taxon>Brassiceae</taxon>
        <taxon>Brassica</taxon>
    </lineage>
</organism>
<feature type="region of interest" description="Disordered" evidence="1">
    <location>
        <begin position="1"/>
        <end position="36"/>
    </location>
</feature>
<dbReference type="PANTHER" id="PTHR31267">
    <property type="entry name" value="DENTIN SIALOPHOSPHOPROTEIN-LIKE PROTEIN"/>
    <property type="match status" value="1"/>
</dbReference>
<proteinExistence type="predicted"/>
<evidence type="ECO:0000256" key="1">
    <source>
        <dbReference type="SAM" id="MobiDB-lite"/>
    </source>
</evidence>
<dbReference type="EMBL" id="CM010636">
    <property type="protein sequence ID" value="RID43482.1"/>
    <property type="molecule type" value="Genomic_DNA"/>
</dbReference>
<protein>
    <submittedName>
        <fullName evidence="2">Uncharacterized protein</fullName>
    </submittedName>
</protein>
<feature type="compositionally biased region" description="Polar residues" evidence="1">
    <location>
        <begin position="1"/>
        <end position="27"/>
    </location>
</feature>
<dbReference type="PANTHER" id="PTHR31267:SF2">
    <property type="entry name" value="EXPRESSED PROTEIN"/>
    <property type="match status" value="1"/>
</dbReference>
<gene>
    <name evidence="2" type="ORF">BRARA_I00342</name>
</gene>